<dbReference type="Pfam" id="PF00924">
    <property type="entry name" value="MS_channel_2nd"/>
    <property type="match status" value="1"/>
</dbReference>
<keyword evidence="5 7" id="KW-1133">Transmembrane helix</keyword>
<feature type="domain" description="Mechanosensitive ion channel MscS" evidence="9">
    <location>
        <begin position="294"/>
        <end position="360"/>
    </location>
</feature>
<dbReference type="InterPro" id="IPR023408">
    <property type="entry name" value="MscS_beta-dom_sf"/>
</dbReference>
<accession>A0A8J7M553</accession>
<evidence type="ECO:0000256" key="8">
    <source>
        <dbReference type="SAM" id="MobiDB-lite"/>
    </source>
</evidence>
<dbReference type="GO" id="GO:0008381">
    <property type="term" value="F:mechanosensitive monoatomic ion channel activity"/>
    <property type="evidence" value="ECO:0007669"/>
    <property type="project" value="InterPro"/>
</dbReference>
<dbReference type="InterPro" id="IPR045275">
    <property type="entry name" value="MscS_archaea/bacteria_type"/>
</dbReference>
<dbReference type="InterPro" id="IPR010920">
    <property type="entry name" value="LSM_dom_sf"/>
</dbReference>
<keyword evidence="4 7" id="KW-0812">Transmembrane</keyword>
<dbReference type="SUPFAM" id="SSF82689">
    <property type="entry name" value="Mechanosensitive channel protein MscS (YggB), C-terminal domain"/>
    <property type="match status" value="1"/>
</dbReference>
<comment type="subunit">
    <text evidence="7">Homoheptamer.</text>
</comment>
<evidence type="ECO:0000313" key="11">
    <source>
        <dbReference type="EMBL" id="MBK0398423.1"/>
    </source>
</evidence>
<comment type="subcellular location">
    <subcellularLocation>
        <location evidence="7">Cell inner membrane</location>
        <topology evidence="7">Multi-pass membrane protein</topology>
    </subcellularLocation>
    <subcellularLocation>
        <location evidence="1">Cell membrane</location>
        <topology evidence="1">Multi-pass membrane protein</topology>
    </subcellularLocation>
</comment>
<feature type="compositionally biased region" description="Basic and acidic residues" evidence="8">
    <location>
        <begin position="490"/>
        <end position="502"/>
    </location>
</feature>
<dbReference type="SUPFAM" id="SSF50182">
    <property type="entry name" value="Sm-like ribonucleoproteins"/>
    <property type="match status" value="1"/>
</dbReference>
<comment type="caution">
    <text evidence="7">Lacks conserved residue(s) required for the propagation of feature annotation.</text>
</comment>
<sequence>MSVVSRFIHPWALLHALRVLTVAVLLGLIALPVRAQDPAQTPADTVAENLADAIAAAAVDETARDAETGVTAEVLDPDINPTELEHRLVPMTKDELAALTAEWLKIVKAKTEEVMAAQIAIDKTEGTVEEAAREHLTDLVHARKALFDKYSKVIAAWEKKGGDPDAIEDFRAYRSAIIIEETRTADFQTLVAQAASWLASRDGGIQLGIDLSVIIGSLMGLVFFARVMRRFARRWIGHVPNLSKLLQAFLVTVVYWIVLAVGLMVVLSALGIDISPVFALIGGASFILAFAFQDTLGNLASGLMIMVNRPFDEGDYVDVGGVAGTVKAVSIVATTVVTPDNQVIVIPNKNVWGNVITNVTASDTRRVDLVFGISYEDSIPDARRVIEETVAAHPLVMKEPAPVIRVHELADSSVNFICRPWTKTVDYWAVYWDLMQQVKQAFDTAGISIPYPQRDVHVKAAPAGQGGEADRPVLAEARAPRAGSAAAMAKGDDGADERPNEA</sequence>
<name>A0A8J7M553_9RHOB</name>
<evidence type="ECO:0000256" key="2">
    <source>
        <dbReference type="ARBA" id="ARBA00008017"/>
    </source>
</evidence>
<dbReference type="SUPFAM" id="SSF82861">
    <property type="entry name" value="Mechanosensitive channel protein MscS (YggB), transmembrane region"/>
    <property type="match status" value="1"/>
</dbReference>
<keyword evidence="7" id="KW-0997">Cell inner membrane</keyword>
<dbReference type="Proteomes" id="UP000655420">
    <property type="component" value="Unassembled WGS sequence"/>
</dbReference>
<evidence type="ECO:0000256" key="4">
    <source>
        <dbReference type="ARBA" id="ARBA00022692"/>
    </source>
</evidence>
<keyword evidence="6 7" id="KW-0472">Membrane</keyword>
<feature type="compositionally biased region" description="Low complexity" evidence="8">
    <location>
        <begin position="475"/>
        <end position="489"/>
    </location>
</feature>
<feature type="transmembrane region" description="Helical" evidence="7">
    <location>
        <begin position="207"/>
        <end position="227"/>
    </location>
</feature>
<dbReference type="Pfam" id="PF21082">
    <property type="entry name" value="MS_channel_3rd"/>
    <property type="match status" value="1"/>
</dbReference>
<comment type="caution">
    <text evidence="11">The sequence shown here is derived from an EMBL/GenBank/DDBJ whole genome shotgun (WGS) entry which is preliminary data.</text>
</comment>
<evidence type="ECO:0000256" key="7">
    <source>
        <dbReference type="RuleBase" id="RU369025"/>
    </source>
</evidence>
<dbReference type="InterPro" id="IPR011066">
    <property type="entry name" value="MscS_channel_C_sf"/>
</dbReference>
<protein>
    <recommendedName>
        <fullName evidence="7">Small-conductance mechanosensitive channel</fullName>
    </recommendedName>
</protein>
<feature type="transmembrane region" description="Helical" evidence="7">
    <location>
        <begin position="277"/>
        <end position="296"/>
    </location>
</feature>
<evidence type="ECO:0000256" key="6">
    <source>
        <dbReference type="ARBA" id="ARBA00023136"/>
    </source>
</evidence>
<feature type="region of interest" description="Disordered" evidence="8">
    <location>
        <begin position="462"/>
        <end position="502"/>
    </location>
</feature>
<dbReference type="PANTHER" id="PTHR30221">
    <property type="entry name" value="SMALL-CONDUCTANCE MECHANOSENSITIVE CHANNEL"/>
    <property type="match status" value="1"/>
</dbReference>
<dbReference type="Gene3D" id="2.30.30.60">
    <property type="match status" value="1"/>
</dbReference>
<dbReference type="InterPro" id="IPR049278">
    <property type="entry name" value="MS_channel_C"/>
</dbReference>
<organism evidence="11 12">
    <name type="scientific">Thermohalobaculum xanthum</name>
    <dbReference type="NCBI Taxonomy" id="2753746"/>
    <lineage>
        <taxon>Bacteria</taxon>
        <taxon>Pseudomonadati</taxon>
        <taxon>Pseudomonadota</taxon>
        <taxon>Alphaproteobacteria</taxon>
        <taxon>Rhodobacterales</taxon>
        <taxon>Paracoccaceae</taxon>
        <taxon>Thermohalobaculum</taxon>
    </lineage>
</organism>
<keyword evidence="7" id="KW-0407">Ion channel</keyword>
<comment type="function">
    <text evidence="7">Mechanosensitive channel that participates in the regulation of osmotic pressure changes within the cell, opening in response to stretch forces in the membrane lipid bilayer, without the need for other proteins. Contributes to normal resistance to hypoosmotic shock. Forms an ion channel of 1.0 nanosiemens conductance with a slight preference for anions.</text>
</comment>
<dbReference type="InterPro" id="IPR011014">
    <property type="entry name" value="MscS_channel_TM-2"/>
</dbReference>
<dbReference type="GO" id="GO:0005886">
    <property type="term" value="C:plasma membrane"/>
    <property type="evidence" value="ECO:0007669"/>
    <property type="project" value="UniProtKB-SubCell"/>
</dbReference>
<evidence type="ECO:0000256" key="1">
    <source>
        <dbReference type="ARBA" id="ARBA00004651"/>
    </source>
</evidence>
<keyword evidence="3" id="KW-1003">Cell membrane</keyword>
<gene>
    <name evidence="11" type="ORF">H0I76_04415</name>
</gene>
<dbReference type="InterPro" id="IPR006685">
    <property type="entry name" value="MscS_channel_2nd"/>
</dbReference>
<feature type="transmembrane region" description="Helical" evidence="7">
    <location>
        <begin position="248"/>
        <end position="271"/>
    </location>
</feature>
<dbReference type="Gene3D" id="3.30.70.100">
    <property type="match status" value="1"/>
</dbReference>
<dbReference type="RefSeq" id="WP_200607489.1">
    <property type="nucleotide sequence ID" value="NZ_JAEHHL010000001.1"/>
</dbReference>
<reference evidence="11" key="1">
    <citation type="submission" date="2020-12" db="EMBL/GenBank/DDBJ databases">
        <title>Bacterial taxonomy.</title>
        <authorList>
            <person name="Pan X."/>
        </authorList>
    </citation>
    <scope>NUCLEOTIDE SEQUENCE</scope>
    <source>
        <strain evidence="11">M0105</strain>
    </source>
</reference>
<dbReference type="AlphaFoldDB" id="A0A8J7M553"/>
<evidence type="ECO:0000256" key="3">
    <source>
        <dbReference type="ARBA" id="ARBA00022475"/>
    </source>
</evidence>
<keyword evidence="12" id="KW-1185">Reference proteome</keyword>
<proteinExistence type="inferred from homology"/>
<evidence type="ECO:0000259" key="9">
    <source>
        <dbReference type="Pfam" id="PF00924"/>
    </source>
</evidence>
<comment type="similarity">
    <text evidence="2 7">Belongs to the MscS (TC 1.A.23) family.</text>
</comment>
<evidence type="ECO:0000313" key="12">
    <source>
        <dbReference type="Proteomes" id="UP000655420"/>
    </source>
</evidence>
<dbReference type="Gene3D" id="1.10.287.1260">
    <property type="match status" value="1"/>
</dbReference>
<evidence type="ECO:0000256" key="5">
    <source>
        <dbReference type="ARBA" id="ARBA00022989"/>
    </source>
</evidence>
<dbReference type="EMBL" id="JAEHHL010000001">
    <property type="protein sequence ID" value="MBK0398423.1"/>
    <property type="molecule type" value="Genomic_DNA"/>
</dbReference>
<feature type="domain" description="Mechanosensitive ion channel MscS C-terminal" evidence="10">
    <location>
        <begin position="367"/>
        <end position="449"/>
    </location>
</feature>
<keyword evidence="7" id="KW-0813">Transport</keyword>
<keyword evidence="7" id="KW-0406">Ion transport</keyword>
<evidence type="ECO:0000259" key="10">
    <source>
        <dbReference type="Pfam" id="PF21082"/>
    </source>
</evidence>
<dbReference type="PANTHER" id="PTHR30221:SF1">
    <property type="entry name" value="SMALL-CONDUCTANCE MECHANOSENSITIVE CHANNEL"/>
    <property type="match status" value="1"/>
</dbReference>